<dbReference type="PIRSF" id="PIRSF029347">
    <property type="entry name" value="RecF"/>
    <property type="match status" value="1"/>
</dbReference>
<proteinExistence type="predicted"/>
<gene>
    <name evidence="2" type="ORF">HPS55_10670</name>
</gene>
<feature type="domain" description="ATPase AAA-type core" evidence="1">
    <location>
        <begin position="23"/>
        <end position="314"/>
    </location>
</feature>
<organism evidence="2 3">
    <name type="scientific">Xylanibacter rodentium</name>
    <dbReference type="NCBI Taxonomy" id="2736289"/>
    <lineage>
        <taxon>Bacteria</taxon>
        <taxon>Pseudomonadati</taxon>
        <taxon>Bacteroidota</taxon>
        <taxon>Bacteroidia</taxon>
        <taxon>Bacteroidales</taxon>
        <taxon>Prevotellaceae</taxon>
        <taxon>Xylanibacter</taxon>
    </lineage>
</organism>
<evidence type="ECO:0000313" key="2">
    <source>
        <dbReference type="EMBL" id="NPE14777.1"/>
    </source>
</evidence>
<comment type="caution">
    <text evidence="2">The sequence shown here is derived from an EMBL/GenBank/DDBJ whole genome shotgun (WGS) entry which is preliminary data.</text>
</comment>
<dbReference type="GeneID" id="82158227"/>
<dbReference type="Gene3D" id="3.40.50.300">
    <property type="entry name" value="P-loop containing nucleotide triphosphate hydrolases"/>
    <property type="match status" value="1"/>
</dbReference>
<sequence>MIERIEIFNYKSIKNAHIDLTKLNILIGANGAGKSNFISFFELTQHLLNQRLGRYMLEHGGIDSMLYHGRKESDSISSLIDFENRNAFTFKLRPTAGPKAYIEYTRDYFNNKGLSDKQYQDSWHPCNWDSNVEESEILNKPQWRAEYIRVFLHSFTVYHFHDTSLSSPMRHPSRVGDNEFMRHDGSNIAAYLYRLKDKDETTYNLIESTIRSIAPYFKRFKLIPNKNMEGFISLEWEEKDSDMYLDATNLSDGTLRFIALATLLLQPNLPHTIIIDEPELGLHPAAINKLGALIKRASAKNQLIIATQSIELINNFSIDDLIIVERNNNQSTFSRLNEEDFSNWREEYSVGELWEKNVIGGRP</sequence>
<dbReference type="PANTHER" id="PTHR32182">
    <property type="entry name" value="DNA REPLICATION AND REPAIR PROTEIN RECF"/>
    <property type="match status" value="1"/>
</dbReference>
<evidence type="ECO:0000259" key="1">
    <source>
        <dbReference type="Pfam" id="PF13304"/>
    </source>
</evidence>
<dbReference type="RefSeq" id="WP_172177241.1">
    <property type="nucleotide sequence ID" value="NZ_CASGIA010000012.1"/>
</dbReference>
<protein>
    <submittedName>
        <fullName evidence="2">AAA family ATPase</fullName>
    </submittedName>
</protein>
<reference evidence="2 3" key="1">
    <citation type="submission" date="2020-05" db="EMBL/GenBank/DDBJ databases">
        <title>Distinct polysaccharide utilization as determinants for interspecies competition between intestinal Prevotella spp.</title>
        <authorList>
            <person name="Galvez E.J.C."/>
            <person name="Iljazovic A."/>
            <person name="Strowig T."/>
        </authorList>
    </citation>
    <scope>NUCLEOTIDE SEQUENCE [LARGE SCALE GENOMIC DNA]</scope>
    <source>
        <strain evidence="2 3">PROD</strain>
    </source>
</reference>
<dbReference type="InterPro" id="IPR003959">
    <property type="entry name" value="ATPase_AAA_core"/>
</dbReference>
<dbReference type="InterPro" id="IPR027417">
    <property type="entry name" value="P-loop_NTPase"/>
</dbReference>
<dbReference type="Pfam" id="PF13304">
    <property type="entry name" value="AAA_21"/>
    <property type="match status" value="1"/>
</dbReference>
<dbReference type="PANTHER" id="PTHR32182:SF22">
    <property type="entry name" value="ATP-DEPENDENT ENDONUCLEASE, OLD FAMILY-RELATED"/>
    <property type="match status" value="1"/>
</dbReference>
<evidence type="ECO:0000313" key="3">
    <source>
        <dbReference type="Proteomes" id="UP001193734"/>
    </source>
</evidence>
<dbReference type="InterPro" id="IPR014555">
    <property type="entry name" value="RecF-like"/>
</dbReference>
<dbReference type="EMBL" id="JABKKE010000018">
    <property type="protein sequence ID" value="NPE14777.1"/>
    <property type="molecule type" value="Genomic_DNA"/>
</dbReference>
<accession>A0ABX2AZE4</accession>
<keyword evidence="3" id="KW-1185">Reference proteome</keyword>
<dbReference type="SUPFAM" id="SSF52540">
    <property type="entry name" value="P-loop containing nucleoside triphosphate hydrolases"/>
    <property type="match status" value="1"/>
</dbReference>
<name>A0ABX2AZE4_9BACT</name>
<dbReference type="Proteomes" id="UP001193734">
    <property type="component" value="Unassembled WGS sequence"/>
</dbReference>